<keyword evidence="6" id="KW-0479">Metal-binding</keyword>
<feature type="domain" description="RING-type" evidence="14">
    <location>
        <begin position="375"/>
        <end position="415"/>
    </location>
</feature>
<dbReference type="Pfam" id="PF12483">
    <property type="entry name" value="GIDE"/>
    <property type="match status" value="1"/>
</dbReference>
<keyword evidence="11 13" id="KW-0472">Membrane</keyword>
<evidence type="ECO:0000256" key="11">
    <source>
        <dbReference type="ARBA" id="ARBA00023136"/>
    </source>
</evidence>
<evidence type="ECO:0000256" key="6">
    <source>
        <dbReference type="ARBA" id="ARBA00022723"/>
    </source>
</evidence>
<dbReference type="CDD" id="cd23145">
    <property type="entry name" value="RING-HC_SPL2-like"/>
    <property type="match status" value="1"/>
</dbReference>
<evidence type="ECO:0000256" key="4">
    <source>
        <dbReference type="ARBA" id="ARBA00022679"/>
    </source>
</evidence>
<dbReference type="GO" id="GO:0016020">
    <property type="term" value="C:membrane"/>
    <property type="evidence" value="ECO:0007669"/>
    <property type="project" value="UniProtKB-SubCell"/>
</dbReference>
<dbReference type="InterPro" id="IPR001841">
    <property type="entry name" value="Znf_RING"/>
</dbReference>
<keyword evidence="10 13" id="KW-1133">Transmembrane helix</keyword>
<accession>A0A2R6XUA1</accession>
<dbReference type="InterPro" id="IPR044247">
    <property type="entry name" value="SPL2-like"/>
</dbReference>
<keyword evidence="8" id="KW-0833">Ubl conjugation pathway</keyword>
<dbReference type="Gene3D" id="3.30.40.10">
    <property type="entry name" value="Zinc/RING finger domain, C3HC4 (zinc finger)"/>
    <property type="match status" value="1"/>
</dbReference>
<keyword evidence="4" id="KW-0808">Transferase</keyword>
<dbReference type="EMBL" id="KZ772674">
    <property type="protein sequence ID" value="PTQ49669.1"/>
    <property type="molecule type" value="Genomic_DNA"/>
</dbReference>
<evidence type="ECO:0000256" key="10">
    <source>
        <dbReference type="ARBA" id="ARBA00022989"/>
    </source>
</evidence>
<evidence type="ECO:0000256" key="7">
    <source>
        <dbReference type="ARBA" id="ARBA00022771"/>
    </source>
</evidence>
<keyword evidence="5 13" id="KW-0812">Transmembrane</keyword>
<evidence type="ECO:0000256" key="13">
    <source>
        <dbReference type="SAM" id="Phobius"/>
    </source>
</evidence>
<dbReference type="OMA" id="RWPQSDY"/>
<evidence type="ECO:0000256" key="2">
    <source>
        <dbReference type="ARBA" id="ARBA00004141"/>
    </source>
</evidence>
<keyword evidence="7 12" id="KW-0863">Zinc-finger</keyword>
<dbReference type="AlphaFoldDB" id="A0A2R6XUA1"/>
<dbReference type="EC" id="2.3.2.27" evidence="3"/>
<dbReference type="InterPro" id="IPR013083">
    <property type="entry name" value="Znf_RING/FYVE/PHD"/>
</dbReference>
<protein>
    <recommendedName>
        <fullName evidence="3">RING-type E3 ubiquitin transferase</fullName>
        <ecNumber evidence="3">2.3.2.27</ecNumber>
    </recommendedName>
</protein>
<evidence type="ECO:0000256" key="5">
    <source>
        <dbReference type="ARBA" id="ARBA00022692"/>
    </source>
</evidence>
<evidence type="ECO:0000256" key="1">
    <source>
        <dbReference type="ARBA" id="ARBA00000900"/>
    </source>
</evidence>
<comment type="subcellular location">
    <subcellularLocation>
        <location evidence="2">Membrane</location>
        <topology evidence="2">Multi-pass membrane protein</topology>
    </subcellularLocation>
</comment>
<dbReference type="SUPFAM" id="SSF57850">
    <property type="entry name" value="RING/U-box"/>
    <property type="match status" value="1"/>
</dbReference>
<evidence type="ECO:0000259" key="14">
    <source>
        <dbReference type="PROSITE" id="PS50089"/>
    </source>
</evidence>
<dbReference type="Pfam" id="PF13920">
    <property type="entry name" value="zf-C3HC4_3"/>
    <property type="match status" value="1"/>
</dbReference>
<dbReference type="Proteomes" id="UP000244005">
    <property type="component" value="Unassembled WGS sequence"/>
</dbReference>
<dbReference type="GO" id="GO:0008270">
    <property type="term" value="F:zinc ion binding"/>
    <property type="evidence" value="ECO:0007669"/>
    <property type="project" value="UniProtKB-KW"/>
</dbReference>
<feature type="transmembrane region" description="Helical" evidence="13">
    <location>
        <begin position="311"/>
        <end position="332"/>
    </location>
</feature>
<sequence>MSHHDEELCAVITRMALAGDGVVLGLGMAVLAVRTWLKFRSHSKALKQVQETPLTRIADLRSLILQKDDKGSIETPDFVSGSRTSTVSRKDVSTIIAKPVVKSVAHADSKLVIVRGRVYTTANVESSGKGTDSDSLVTQNGHERGVYLEKTQTCLYNEWRGIFGWGYEWKGLLGWGSLAEQITVSRRKVPFVLAGSDVHSDASQSKEVYVHVQLDDPPKHPLPLVTVYHKLHPVPASSYTFFQAMFGRRYPVGLLDEEKILPLGKEITAVGLITASPDGNPIIYSCKHLPCFLTEGTREQLVTELASGTKVLLWTGIAMSTVALGILGYAFVKNWTKYKARQRDRQRRDEERQQDSLLVEYELEDITDVPDGELCIVCLVRRRRAAFIFCGHRLCCVSCAQRVEQGANPRCPVCRQSVTGYVRVFDS</sequence>
<evidence type="ECO:0000256" key="3">
    <source>
        <dbReference type="ARBA" id="ARBA00012483"/>
    </source>
</evidence>
<dbReference type="OrthoDB" id="1711136at2759"/>
<dbReference type="PROSITE" id="PS50089">
    <property type="entry name" value="ZF_RING_2"/>
    <property type="match status" value="1"/>
</dbReference>
<proteinExistence type="predicted"/>
<dbReference type="PANTHER" id="PTHR47355">
    <property type="entry name" value="E3 UBIQUITIN-PROTEIN LIGASE SPL2"/>
    <property type="match status" value="1"/>
</dbReference>
<name>A0A2R6XUA1_MARPO</name>
<dbReference type="GO" id="GO:0016567">
    <property type="term" value="P:protein ubiquitination"/>
    <property type="evidence" value="ECO:0007669"/>
    <property type="project" value="InterPro"/>
</dbReference>
<evidence type="ECO:0000256" key="8">
    <source>
        <dbReference type="ARBA" id="ARBA00022786"/>
    </source>
</evidence>
<dbReference type="GO" id="GO:0009507">
    <property type="term" value="C:chloroplast"/>
    <property type="evidence" value="ECO:0000318"/>
    <property type="project" value="GO_Central"/>
</dbReference>
<comment type="catalytic activity">
    <reaction evidence="1">
        <text>S-ubiquitinyl-[E2 ubiquitin-conjugating enzyme]-L-cysteine + [acceptor protein]-L-lysine = [E2 ubiquitin-conjugating enzyme]-L-cysteine + N(6)-ubiquitinyl-[acceptor protein]-L-lysine.</text>
        <dbReference type="EC" id="2.3.2.27"/>
    </reaction>
</comment>
<keyword evidence="9" id="KW-0862">Zinc</keyword>
<gene>
    <name evidence="15" type="ORF">MARPO_0002s0144</name>
</gene>
<reference evidence="16" key="1">
    <citation type="journal article" date="2017" name="Cell">
        <title>Insights into land plant evolution garnered from the Marchantia polymorpha genome.</title>
        <authorList>
            <person name="Bowman J.L."/>
            <person name="Kohchi T."/>
            <person name="Yamato K.T."/>
            <person name="Jenkins J."/>
            <person name="Shu S."/>
            <person name="Ishizaki K."/>
            <person name="Yamaoka S."/>
            <person name="Nishihama R."/>
            <person name="Nakamura Y."/>
            <person name="Berger F."/>
            <person name="Adam C."/>
            <person name="Aki S.S."/>
            <person name="Althoff F."/>
            <person name="Araki T."/>
            <person name="Arteaga-Vazquez M.A."/>
            <person name="Balasubrmanian S."/>
            <person name="Barry K."/>
            <person name="Bauer D."/>
            <person name="Boehm C.R."/>
            <person name="Briginshaw L."/>
            <person name="Caballero-Perez J."/>
            <person name="Catarino B."/>
            <person name="Chen F."/>
            <person name="Chiyoda S."/>
            <person name="Chovatia M."/>
            <person name="Davies K.M."/>
            <person name="Delmans M."/>
            <person name="Demura T."/>
            <person name="Dierschke T."/>
            <person name="Dolan L."/>
            <person name="Dorantes-Acosta A.E."/>
            <person name="Eklund D.M."/>
            <person name="Florent S.N."/>
            <person name="Flores-Sandoval E."/>
            <person name="Fujiyama A."/>
            <person name="Fukuzawa H."/>
            <person name="Galik B."/>
            <person name="Grimanelli D."/>
            <person name="Grimwood J."/>
            <person name="Grossniklaus U."/>
            <person name="Hamada T."/>
            <person name="Haseloff J."/>
            <person name="Hetherington A.J."/>
            <person name="Higo A."/>
            <person name="Hirakawa Y."/>
            <person name="Hundley H.N."/>
            <person name="Ikeda Y."/>
            <person name="Inoue K."/>
            <person name="Inoue S.I."/>
            <person name="Ishida S."/>
            <person name="Jia Q."/>
            <person name="Kakita M."/>
            <person name="Kanazawa T."/>
            <person name="Kawai Y."/>
            <person name="Kawashima T."/>
            <person name="Kennedy M."/>
            <person name="Kinose K."/>
            <person name="Kinoshita T."/>
            <person name="Kohara Y."/>
            <person name="Koide E."/>
            <person name="Komatsu K."/>
            <person name="Kopischke S."/>
            <person name="Kubo M."/>
            <person name="Kyozuka J."/>
            <person name="Lagercrantz U."/>
            <person name="Lin S.S."/>
            <person name="Lindquist E."/>
            <person name="Lipzen A.M."/>
            <person name="Lu C.W."/>
            <person name="De Luna E."/>
            <person name="Martienssen R.A."/>
            <person name="Minamino N."/>
            <person name="Mizutani M."/>
            <person name="Mizutani M."/>
            <person name="Mochizuki N."/>
            <person name="Monte I."/>
            <person name="Mosher R."/>
            <person name="Nagasaki H."/>
            <person name="Nakagami H."/>
            <person name="Naramoto S."/>
            <person name="Nishitani K."/>
            <person name="Ohtani M."/>
            <person name="Okamoto T."/>
            <person name="Okumura M."/>
            <person name="Phillips J."/>
            <person name="Pollak B."/>
            <person name="Reinders A."/>
            <person name="Rovekamp M."/>
            <person name="Sano R."/>
            <person name="Sawa S."/>
            <person name="Schmid M.W."/>
            <person name="Shirakawa M."/>
            <person name="Solano R."/>
            <person name="Spunde A."/>
            <person name="Suetsugu N."/>
            <person name="Sugano S."/>
            <person name="Sugiyama A."/>
            <person name="Sun R."/>
            <person name="Suzuki Y."/>
            <person name="Takenaka M."/>
            <person name="Takezawa D."/>
            <person name="Tomogane H."/>
            <person name="Tsuzuki M."/>
            <person name="Ueda T."/>
            <person name="Umeda M."/>
            <person name="Ward J.M."/>
            <person name="Watanabe Y."/>
            <person name="Yazaki K."/>
            <person name="Yokoyama R."/>
            <person name="Yoshitake Y."/>
            <person name="Yotsui I."/>
            <person name="Zachgo S."/>
            <person name="Schmutz J."/>
        </authorList>
    </citation>
    <scope>NUCLEOTIDE SEQUENCE [LARGE SCALE GENOMIC DNA]</scope>
    <source>
        <strain evidence="16">Tak-1</strain>
    </source>
</reference>
<organism evidence="15 16">
    <name type="scientific">Marchantia polymorpha</name>
    <name type="common">Common liverwort</name>
    <name type="synonym">Marchantia aquatica</name>
    <dbReference type="NCBI Taxonomy" id="3197"/>
    <lineage>
        <taxon>Eukaryota</taxon>
        <taxon>Viridiplantae</taxon>
        <taxon>Streptophyta</taxon>
        <taxon>Embryophyta</taxon>
        <taxon>Marchantiophyta</taxon>
        <taxon>Marchantiopsida</taxon>
        <taxon>Marchantiidae</taxon>
        <taxon>Marchantiales</taxon>
        <taxon>Marchantiaceae</taxon>
        <taxon>Marchantia</taxon>
    </lineage>
</organism>
<evidence type="ECO:0000313" key="15">
    <source>
        <dbReference type="EMBL" id="PTQ49669.1"/>
    </source>
</evidence>
<evidence type="ECO:0000256" key="9">
    <source>
        <dbReference type="ARBA" id="ARBA00022833"/>
    </source>
</evidence>
<evidence type="ECO:0000256" key="12">
    <source>
        <dbReference type="PROSITE-ProRule" id="PRU00175"/>
    </source>
</evidence>
<dbReference type="PANTHER" id="PTHR47355:SF1">
    <property type="entry name" value="E3 UBIQUITIN-PROTEIN LIGASE SPL2"/>
    <property type="match status" value="1"/>
</dbReference>
<dbReference type="GO" id="GO:0061630">
    <property type="term" value="F:ubiquitin protein ligase activity"/>
    <property type="evidence" value="ECO:0007669"/>
    <property type="project" value="UniProtKB-EC"/>
</dbReference>
<dbReference type="InterPro" id="IPR022170">
    <property type="entry name" value="MUL1-like"/>
</dbReference>
<keyword evidence="16" id="KW-1185">Reference proteome</keyword>
<evidence type="ECO:0000313" key="16">
    <source>
        <dbReference type="Proteomes" id="UP000244005"/>
    </source>
</evidence>